<dbReference type="CDD" id="cd00531">
    <property type="entry name" value="NTF2_like"/>
    <property type="match status" value="1"/>
</dbReference>
<feature type="domain" description="SnoaL-like" evidence="1">
    <location>
        <begin position="5"/>
        <end position="134"/>
    </location>
</feature>
<dbReference type="SUPFAM" id="SSF54427">
    <property type="entry name" value="NTF2-like"/>
    <property type="match status" value="1"/>
</dbReference>
<accession>A0A318RPV4</accession>
<dbReference type="Pfam" id="PF13577">
    <property type="entry name" value="SnoaL_4"/>
    <property type="match status" value="1"/>
</dbReference>
<evidence type="ECO:0000259" key="1">
    <source>
        <dbReference type="Pfam" id="PF13577"/>
    </source>
</evidence>
<dbReference type="OrthoDB" id="4743474at2"/>
<dbReference type="InterPro" id="IPR037401">
    <property type="entry name" value="SnoaL-like"/>
</dbReference>
<dbReference type="EMBL" id="QJSP01000007">
    <property type="protein sequence ID" value="PYE16994.1"/>
    <property type="molecule type" value="Genomic_DNA"/>
</dbReference>
<proteinExistence type="predicted"/>
<evidence type="ECO:0000313" key="2">
    <source>
        <dbReference type="EMBL" id="PYE16994.1"/>
    </source>
</evidence>
<dbReference type="RefSeq" id="WP_084836500.1">
    <property type="nucleotide sequence ID" value="NZ_QJSP01000007.1"/>
</dbReference>
<dbReference type="Gene3D" id="3.10.450.50">
    <property type="match status" value="1"/>
</dbReference>
<comment type="caution">
    <text evidence="2">The sequence shown here is derived from an EMBL/GenBank/DDBJ whole genome shotgun (WGS) entry which is preliminary data.</text>
</comment>
<keyword evidence="3" id="KW-1185">Reference proteome</keyword>
<dbReference type="Proteomes" id="UP000247591">
    <property type="component" value="Unassembled WGS sequence"/>
</dbReference>
<protein>
    <submittedName>
        <fullName evidence="2">SnoaL-like protein</fullName>
    </submittedName>
</protein>
<reference evidence="2 3" key="1">
    <citation type="submission" date="2018-06" db="EMBL/GenBank/DDBJ databases">
        <title>Genomic Encyclopedia of Type Strains, Phase IV (KMG-IV): sequencing the most valuable type-strain genomes for metagenomic binning, comparative biology and taxonomic classification.</title>
        <authorList>
            <person name="Goeker M."/>
        </authorList>
    </citation>
    <scope>NUCLEOTIDE SEQUENCE [LARGE SCALE GENOMIC DNA]</scope>
    <source>
        <strain evidence="2 3">DSM 45521</strain>
    </source>
</reference>
<name>A0A318RPV4_WILLI</name>
<dbReference type="AlphaFoldDB" id="A0A318RPV4"/>
<gene>
    <name evidence="2" type="ORF">DFR67_107239</name>
</gene>
<dbReference type="InterPro" id="IPR032710">
    <property type="entry name" value="NTF2-like_dom_sf"/>
</dbReference>
<evidence type="ECO:0000313" key="3">
    <source>
        <dbReference type="Proteomes" id="UP000247591"/>
    </source>
</evidence>
<organism evidence="2 3">
    <name type="scientific">Williamsia limnetica</name>
    <dbReference type="NCBI Taxonomy" id="882452"/>
    <lineage>
        <taxon>Bacteria</taxon>
        <taxon>Bacillati</taxon>
        <taxon>Actinomycetota</taxon>
        <taxon>Actinomycetes</taxon>
        <taxon>Mycobacteriales</taxon>
        <taxon>Nocardiaceae</taxon>
        <taxon>Williamsia</taxon>
    </lineage>
</organism>
<sequence length="154" mass="16955">MNVEHLIARELVRDRYARYNRAGDKGRLDELAACFTEDGSLEARNSFATTGRQNIIDTLTSVSAELVAHATAQAATTRPIVRHFVASLRFDSITPDRIESSAYFAVFHADAADHWGTYRDVLVPVGDEWLFKRRLVVIDGTRPGSSAASSMIGG</sequence>